<gene>
    <name evidence="3" type="primary">trsE_2</name>
    <name evidence="3" type="ORF">SHM_28500</name>
</gene>
<keyword evidence="1" id="KW-1133">Transmembrane helix</keyword>
<name>A0ABM8BZ71_9MOLU</name>
<dbReference type="InterPro" id="IPR043964">
    <property type="entry name" value="P-loop_TraG"/>
</dbReference>
<evidence type="ECO:0000256" key="1">
    <source>
        <dbReference type="SAM" id="Phobius"/>
    </source>
</evidence>
<dbReference type="InterPro" id="IPR027417">
    <property type="entry name" value="P-loop_NTPase"/>
</dbReference>
<dbReference type="Pfam" id="PF19044">
    <property type="entry name" value="P-loop_TraG"/>
    <property type="match status" value="1"/>
</dbReference>
<dbReference type="EMBL" id="AP026934">
    <property type="protein sequence ID" value="BDT05204.1"/>
    <property type="molecule type" value="Genomic_DNA"/>
</dbReference>
<proteinExistence type="predicted"/>
<dbReference type="NCBIfam" id="NF045975">
    <property type="entry name" value="VirB4_plasma"/>
    <property type="match status" value="1"/>
</dbReference>
<accession>A0ABM8BZ71</accession>
<evidence type="ECO:0000313" key="3">
    <source>
        <dbReference type="EMBL" id="BDT05204.1"/>
    </source>
</evidence>
<sequence>MEKVNLPKSTKKIHYQIFRGINLTDLLVLLIFISISISIAFLLSINVYLKFSLSLIIVALGFICIQKVKNETRTYELIVRAIKYLTMIGKSSTVNLNPNFELLNDKNIVLFQYLKNNLFICGVELQTVNLTMLNESQQATVLEDFADLLRTITMSCKIIKTNQNYDFEEQIDNLKSQKLKKNNDENNYLIDLQIEQLYAIQETKLLTTPTVYIIFCSDNKERTFSQLQSLISNSSFSSLNIKKLSQEKINNIWTDFTFDNQTIKTNCSNFKGKNNNGFVWSINDLPKQINYFWLNNLFNLSNVNICINLNPINKLKAKKQLDNALNKIKTNEQYALTTSQKTESEQFYNSFLEQQQAVIDDVDVLKDTSIFIIAYGNKKTLNNTKIQLIDLANTMSWKYNNLLFLQQQALIEIYYWTKFISKEVEIEMTCDTFATSFPIPDMPLTDEQGFLLAETNSGKPVIWDLFKKNSQRINHNLLILGESGSGKSFTTKKILLNQSYQNNRKIFILDPEREFSNLTKYLNGQVVNGSGAKGNIINPLEIYKLDDSHDNADTFNNQLSLLESFFIMLFPNLSDDDITTSLLIELIKEVYFQKNILPSTDFEKLKTTDYPTFTDLYNLICQKIKDEKSSANILKLDNLKSKLTSLTQGTYSKYWNGHTKFQWSKANIVCFDLRELFENSNKKIINLQMMLILRMLGIELSAVQSYNENQQEKDWKRIIIAVDEAHLLANENNSVALDFLFHTMKRIRKCKSSLIIATQNIADFTGSENVKKKFTGIINNVQYTLVGGMQPNDLNNLNDMYKQSGGLSEAIKSYIAKASQGKFWFKISKQEQLPIQVLQIDDEVQIVGNT</sequence>
<protein>
    <submittedName>
        <fullName evidence="3">Transfer complex protein TrsE</fullName>
    </submittedName>
</protein>
<geneLocation type="plasmid" evidence="3 4">
    <name>pSHM_1</name>
</geneLocation>
<dbReference type="PANTHER" id="PTHR30121:SF6">
    <property type="entry name" value="SLR6007 PROTEIN"/>
    <property type="match status" value="1"/>
</dbReference>
<keyword evidence="3" id="KW-0614">Plasmid</keyword>
<dbReference type="RefSeq" id="WP_281749751.1">
    <property type="nucleotide sequence ID" value="NZ_AP026934.1"/>
</dbReference>
<keyword evidence="1" id="KW-0472">Membrane</keyword>
<evidence type="ECO:0000313" key="4">
    <source>
        <dbReference type="Proteomes" id="UP001163387"/>
    </source>
</evidence>
<evidence type="ECO:0000259" key="2">
    <source>
        <dbReference type="SMART" id="SM00382"/>
    </source>
</evidence>
<dbReference type="Proteomes" id="UP001163387">
    <property type="component" value="Plasmid pSHM_1"/>
</dbReference>
<keyword evidence="1" id="KW-0812">Transmembrane</keyword>
<feature type="domain" description="AAA+ ATPase" evidence="2">
    <location>
        <begin position="473"/>
        <end position="784"/>
    </location>
</feature>
<dbReference type="InterPro" id="IPR051162">
    <property type="entry name" value="T4SS_component"/>
</dbReference>
<dbReference type="InterPro" id="IPR003593">
    <property type="entry name" value="AAA+_ATPase"/>
</dbReference>
<keyword evidence="4" id="KW-1185">Reference proteome</keyword>
<reference evidence="3 4" key="1">
    <citation type="journal article" date="2022" name="Front. Microbiol.">
        <title>Male-killing mechanisms vary between Spiroplasma species.</title>
        <authorList>
            <person name="Arai H."/>
            <person name="Inoue M."/>
            <person name="Kageyama D."/>
        </authorList>
    </citation>
    <scope>NUCLEOTIDE SEQUENCE [LARGE SCALE GENOMIC DNA]</scope>
    <source>
        <strain evidence="4">sHm</strain>
        <plasmid evidence="3 4">pSHM_1</plasmid>
    </source>
</reference>
<dbReference type="SMART" id="SM00382">
    <property type="entry name" value="AAA"/>
    <property type="match status" value="1"/>
</dbReference>
<feature type="transmembrane region" description="Helical" evidence="1">
    <location>
        <begin position="21"/>
        <end position="41"/>
    </location>
</feature>
<dbReference type="SUPFAM" id="SSF52540">
    <property type="entry name" value="P-loop containing nucleoside triphosphate hydrolases"/>
    <property type="match status" value="1"/>
</dbReference>
<dbReference type="PANTHER" id="PTHR30121">
    <property type="entry name" value="UNCHARACTERIZED PROTEIN YJGR-RELATED"/>
    <property type="match status" value="1"/>
</dbReference>
<organism evidence="3 4">
    <name type="scientific">Spiroplasma ixodetis</name>
    <dbReference type="NCBI Taxonomy" id="2141"/>
    <lineage>
        <taxon>Bacteria</taxon>
        <taxon>Bacillati</taxon>
        <taxon>Mycoplasmatota</taxon>
        <taxon>Mollicutes</taxon>
        <taxon>Entomoplasmatales</taxon>
        <taxon>Spiroplasmataceae</taxon>
        <taxon>Spiroplasma</taxon>
    </lineage>
</organism>
<dbReference type="Gene3D" id="3.40.50.300">
    <property type="entry name" value="P-loop containing nucleotide triphosphate hydrolases"/>
    <property type="match status" value="1"/>
</dbReference>
<dbReference type="Gene3D" id="1.10.8.730">
    <property type="match status" value="1"/>
</dbReference>